<feature type="region of interest" description="Disordered" evidence="1">
    <location>
        <begin position="1042"/>
        <end position="1080"/>
    </location>
</feature>
<feature type="compositionally biased region" description="Polar residues" evidence="1">
    <location>
        <begin position="538"/>
        <end position="555"/>
    </location>
</feature>
<protein>
    <submittedName>
        <fullName evidence="2">Uncharacterized protein</fullName>
    </submittedName>
</protein>
<evidence type="ECO:0000313" key="3">
    <source>
        <dbReference type="Proteomes" id="UP000279259"/>
    </source>
</evidence>
<name>A0A427YJR1_9TREE</name>
<keyword evidence="3" id="KW-1185">Reference proteome</keyword>
<feature type="compositionally biased region" description="Low complexity" evidence="1">
    <location>
        <begin position="505"/>
        <end position="518"/>
    </location>
</feature>
<dbReference type="OrthoDB" id="10437139at2759"/>
<comment type="caution">
    <text evidence="2">The sequence shown here is derived from an EMBL/GenBank/DDBJ whole genome shotgun (WGS) entry which is preliminary data.</text>
</comment>
<organism evidence="2 3">
    <name type="scientific">Saitozyma podzolica</name>
    <dbReference type="NCBI Taxonomy" id="1890683"/>
    <lineage>
        <taxon>Eukaryota</taxon>
        <taxon>Fungi</taxon>
        <taxon>Dikarya</taxon>
        <taxon>Basidiomycota</taxon>
        <taxon>Agaricomycotina</taxon>
        <taxon>Tremellomycetes</taxon>
        <taxon>Tremellales</taxon>
        <taxon>Trimorphomycetaceae</taxon>
        <taxon>Saitozyma</taxon>
    </lineage>
</organism>
<sequence>MVLKLADDVLPGRSVVENSAMLEACNIALAKAYSYLSEQEQFASGNEVSGIEKTDLENMTASMIFVTSQILQTKPPGPDEDPNPSFSRLKTLSRMASHLDTFLDEAVVTVARFGSANLDDYQTEEPVALDYYEAVTSLISRLRPALSGLTSGKMPVESLTGLYHARQISGLVYTHWIISKMSTALQNRLDTSKYRDLLGSAEGDNQERAAEVTRLAAEIDDVKSSLARFSLDPGPGYWSALKSLHSDLHKLPPTVGTDLRAWAVYWACGRGARLNYDTVSWSTMGEWPQIYENMKDLLESLEVLSLNGISLKYEPTLDGSMRRRLLENAREALSKVKRPDPTTIPLSGDLVKEGFQKKILSGGGTKSKRRRGIFGGGSSAEEIFDIDVQEYKDYLSKSGRSSIALRADFARTVQKARKTMDDLYSRSVKLVLPEVALQHAVLGMWKGRFDTLDDPGDEVLAAYTALLDDADEIYVSLFSLLQASDPNMSAEELKGAPRPLSKAASIGSGSQFGSGSRSQSDKKGKTQRRKGKKGKGKATSTQDENEQEQGSSLERLSQIREIIKGSPYESLNTLSEFSHEWNKRMALTHLGGIPLSQAARTRIMSGRSEADEILSVVERTEKHLLLEAGARNLSGLTPGDVNKLTSHASCMIAEILTTHQDHLAAVDNQRRLLLFEVLASTTVNLCSIQNQVTMMVASHPETQPTGEGEASSRTFDGDVQKLVKRLQSYVPNDPLADLNAKDLGALHHARQISALLQTRALTSRLIPQLSRELSQALGQRYQSLRYDLEGDTDESLAYRLNNATETLQIHSEYLPSMVWKPRKDLQRAMDKLHASLHDDLPGRITRALHSNSALLACGKGPFGDDGRDEWSTLGESSAVCTGIQSLLATSKELKPGGHELQYEPSLDGDSGNNFIATVERMCTRLGSFDPENVKIDAFGKDGMYPQVRKSFEEDESITPDEKAEALGALHYALELSRKNKKQLMVDAVQVARSVVDLQDAALHDCSLWRQESDETKTRFFDKLSKDIESTRVRLHQILKAHQQADDLQTTGDSVTSSAATKKRSKKKKSKSSAGASAQTSTDFRASLTGTPYQDCNTLADFMNVANALQAPVPSLEYDNTDAEAETELVARWIEDVDISEATSQQSTATRNLTASADTTVALGKIKFGDMPSD</sequence>
<proteinExistence type="predicted"/>
<reference evidence="2 3" key="1">
    <citation type="submission" date="2018-11" db="EMBL/GenBank/DDBJ databases">
        <title>Genome sequence of Saitozyma podzolica DSM 27192.</title>
        <authorList>
            <person name="Aliyu H."/>
            <person name="Gorte O."/>
            <person name="Ochsenreither K."/>
        </authorList>
    </citation>
    <scope>NUCLEOTIDE SEQUENCE [LARGE SCALE GENOMIC DNA]</scope>
    <source>
        <strain evidence="2 3">DSM 27192</strain>
    </source>
</reference>
<feature type="compositionally biased region" description="Basic residues" evidence="1">
    <location>
        <begin position="1060"/>
        <end position="1070"/>
    </location>
</feature>
<evidence type="ECO:0000256" key="1">
    <source>
        <dbReference type="SAM" id="MobiDB-lite"/>
    </source>
</evidence>
<dbReference type="AlphaFoldDB" id="A0A427YJR1"/>
<dbReference type="Proteomes" id="UP000279259">
    <property type="component" value="Unassembled WGS sequence"/>
</dbReference>
<feature type="region of interest" description="Disordered" evidence="1">
    <location>
        <begin position="490"/>
        <end position="555"/>
    </location>
</feature>
<evidence type="ECO:0000313" key="2">
    <source>
        <dbReference type="EMBL" id="RSH91328.1"/>
    </source>
</evidence>
<feature type="compositionally biased region" description="Basic residues" evidence="1">
    <location>
        <begin position="525"/>
        <end position="536"/>
    </location>
</feature>
<dbReference type="EMBL" id="RSCD01000008">
    <property type="protein sequence ID" value="RSH91328.1"/>
    <property type="molecule type" value="Genomic_DNA"/>
</dbReference>
<accession>A0A427YJR1</accession>
<gene>
    <name evidence="2" type="ORF">EHS25_009627</name>
</gene>
<feature type="compositionally biased region" description="Low complexity" evidence="1">
    <location>
        <begin position="1071"/>
        <end position="1080"/>
    </location>
</feature>